<keyword evidence="3" id="KW-1185">Reference proteome</keyword>
<dbReference type="Gene3D" id="3.90.550.10">
    <property type="entry name" value="Spore Coat Polysaccharide Biosynthesis Protein SpsA, Chain A"/>
    <property type="match status" value="1"/>
</dbReference>
<dbReference type="InterPro" id="IPR029044">
    <property type="entry name" value="Nucleotide-diphossugar_trans"/>
</dbReference>
<sequence>MPSPVVALNRVVAVSRSDGAFAAWALLQPLLADARLQGYAPLQVVRGDLLQQLGRAAAARAAFAAAYEAARQGALVTFGITPTAPLSGYGYIQAEEPGVMAPARRVRRFVEKPSPERHVRLPGLRLPV</sequence>
<protein>
    <recommendedName>
        <fullName evidence="1">Nucleotidyl transferase domain-containing protein</fullName>
    </recommendedName>
</protein>
<evidence type="ECO:0000313" key="3">
    <source>
        <dbReference type="Proteomes" id="UP000716291"/>
    </source>
</evidence>
<dbReference type="InterPro" id="IPR005835">
    <property type="entry name" value="NTP_transferase_dom"/>
</dbReference>
<proteinExistence type="predicted"/>
<dbReference type="EMBL" id="JAANQT010008454">
    <property type="protein sequence ID" value="KAG1281570.1"/>
    <property type="molecule type" value="Genomic_DNA"/>
</dbReference>
<dbReference type="PANTHER" id="PTHR47756">
    <property type="entry name" value="BLL6612 PROTEIN-RELATED"/>
    <property type="match status" value="1"/>
</dbReference>
<accession>A0A9P7BIY5</accession>
<dbReference type="Proteomes" id="UP000716291">
    <property type="component" value="Unassembled WGS sequence"/>
</dbReference>
<comment type="caution">
    <text evidence="2">The sequence shown here is derived from an EMBL/GenBank/DDBJ whole genome shotgun (WGS) entry which is preliminary data.</text>
</comment>
<evidence type="ECO:0000313" key="2">
    <source>
        <dbReference type="EMBL" id="KAG1281570.1"/>
    </source>
</evidence>
<organism evidence="2 3">
    <name type="scientific">Rhizopus oryzae</name>
    <name type="common">Mucormycosis agent</name>
    <name type="synonym">Rhizopus arrhizus var. delemar</name>
    <dbReference type="NCBI Taxonomy" id="64495"/>
    <lineage>
        <taxon>Eukaryota</taxon>
        <taxon>Fungi</taxon>
        <taxon>Fungi incertae sedis</taxon>
        <taxon>Mucoromycota</taxon>
        <taxon>Mucoromycotina</taxon>
        <taxon>Mucoromycetes</taxon>
        <taxon>Mucorales</taxon>
        <taxon>Mucorineae</taxon>
        <taxon>Rhizopodaceae</taxon>
        <taxon>Rhizopus</taxon>
    </lineage>
</organism>
<gene>
    <name evidence="2" type="ORF">G6F64_014464</name>
</gene>
<evidence type="ECO:0000259" key="1">
    <source>
        <dbReference type="Pfam" id="PF00483"/>
    </source>
</evidence>
<dbReference type="Pfam" id="PF00483">
    <property type="entry name" value="NTP_transferase"/>
    <property type="match status" value="1"/>
</dbReference>
<feature type="domain" description="Nucleotidyl transferase" evidence="1">
    <location>
        <begin position="41"/>
        <end position="117"/>
    </location>
</feature>
<name>A0A9P7BIY5_RHIOR</name>
<dbReference type="SUPFAM" id="SSF53448">
    <property type="entry name" value="Nucleotide-diphospho-sugar transferases"/>
    <property type="match status" value="1"/>
</dbReference>
<dbReference type="AlphaFoldDB" id="A0A9P7BIY5"/>
<reference evidence="2" key="1">
    <citation type="journal article" date="2020" name="Microb. Genom.">
        <title>Genetic diversity of clinical and environmental Mucorales isolates obtained from an investigation of mucormycosis cases among solid organ transplant recipients.</title>
        <authorList>
            <person name="Nguyen M.H."/>
            <person name="Kaul D."/>
            <person name="Muto C."/>
            <person name="Cheng S.J."/>
            <person name="Richter R.A."/>
            <person name="Bruno V.M."/>
            <person name="Liu G."/>
            <person name="Beyhan S."/>
            <person name="Sundermann A.J."/>
            <person name="Mounaud S."/>
            <person name="Pasculle A.W."/>
            <person name="Nierman W.C."/>
            <person name="Driscoll E."/>
            <person name="Cumbie R."/>
            <person name="Clancy C.J."/>
            <person name="Dupont C.L."/>
        </authorList>
    </citation>
    <scope>NUCLEOTIDE SEQUENCE</scope>
    <source>
        <strain evidence="2">GL11</strain>
    </source>
</reference>
<dbReference type="PANTHER" id="PTHR47756:SF1">
    <property type="entry name" value="BLL0085 PROTEIN"/>
    <property type="match status" value="1"/>
</dbReference>